<dbReference type="KEGG" id="tbe:Trebr_1743"/>
<evidence type="ECO:0000256" key="6">
    <source>
        <dbReference type="ARBA" id="ARBA00023004"/>
    </source>
</evidence>
<dbReference type="PROSITE" id="PS51918">
    <property type="entry name" value="RADICAL_SAM"/>
    <property type="match status" value="1"/>
</dbReference>
<keyword evidence="11" id="KW-1185">Reference proteome</keyword>
<dbReference type="OrthoDB" id="9805215at2"/>
<dbReference type="InterPro" id="IPR013848">
    <property type="entry name" value="Methylthiotransferase_N"/>
</dbReference>
<dbReference type="STRING" id="906968.Trebr_1743"/>
<dbReference type="GO" id="GO:0035598">
    <property type="term" value="F:tRNA (N(6)-L-threonylcarbamoyladenosine(37)-C(2))-methylthiotransferase activity"/>
    <property type="evidence" value="ECO:0007669"/>
    <property type="project" value="TreeGrafter"/>
</dbReference>
<dbReference type="InterPro" id="IPR007197">
    <property type="entry name" value="rSAM"/>
</dbReference>
<dbReference type="EMBL" id="CP002696">
    <property type="protein sequence ID" value="AEE17165.1"/>
    <property type="molecule type" value="Genomic_DNA"/>
</dbReference>
<dbReference type="PANTHER" id="PTHR11918:SF45">
    <property type="entry name" value="THREONYLCARBAMOYLADENOSINE TRNA METHYLTHIOTRANSFERASE"/>
    <property type="match status" value="1"/>
</dbReference>
<feature type="domain" description="MTTase N-terminal" evidence="8">
    <location>
        <begin position="25"/>
        <end position="147"/>
    </location>
</feature>
<keyword evidence="2" id="KW-0004">4Fe-4S</keyword>
<accession>F4LQF6</accession>
<dbReference type="Pfam" id="PF00919">
    <property type="entry name" value="UPF0004"/>
    <property type="match status" value="1"/>
</dbReference>
<dbReference type="GO" id="GO:0046872">
    <property type="term" value="F:metal ion binding"/>
    <property type="evidence" value="ECO:0007669"/>
    <property type="project" value="UniProtKB-KW"/>
</dbReference>
<comment type="cofactor">
    <cofactor evidence="1">
        <name>[4Fe-4S] cluster</name>
        <dbReference type="ChEBI" id="CHEBI:49883"/>
    </cofactor>
</comment>
<evidence type="ECO:0000256" key="2">
    <source>
        <dbReference type="ARBA" id="ARBA00022485"/>
    </source>
</evidence>
<dbReference type="GO" id="GO:0051539">
    <property type="term" value="F:4 iron, 4 sulfur cluster binding"/>
    <property type="evidence" value="ECO:0007669"/>
    <property type="project" value="UniProtKB-KW"/>
</dbReference>
<protein>
    <submittedName>
        <fullName evidence="10">MiaB-like tRNA modifying enzyme</fullName>
    </submittedName>
</protein>
<evidence type="ECO:0000256" key="7">
    <source>
        <dbReference type="ARBA" id="ARBA00023014"/>
    </source>
</evidence>
<dbReference type="NCBIfam" id="TIGR01579">
    <property type="entry name" value="MiaB-like-C"/>
    <property type="match status" value="1"/>
</dbReference>
<dbReference type="InterPro" id="IPR006467">
    <property type="entry name" value="MiaB-like_bact"/>
</dbReference>
<keyword evidence="3" id="KW-0808">Transferase</keyword>
<dbReference type="Gene3D" id="3.40.50.12160">
    <property type="entry name" value="Methylthiotransferase, N-terminal domain"/>
    <property type="match status" value="1"/>
</dbReference>
<keyword evidence="5" id="KW-0479">Metal-binding</keyword>
<dbReference type="SFLD" id="SFLDG01082">
    <property type="entry name" value="B12-binding_domain_containing"/>
    <property type="match status" value="1"/>
</dbReference>
<name>F4LQF6_TREBD</name>
<dbReference type="InterPro" id="IPR006638">
    <property type="entry name" value="Elp3/MiaA/NifB-like_rSAM"/>
</dbReference>
<dbReference type="PROSITE" id="PS01278">
    <property type="entry name" value="MTTASE_RADICAL"/>
    <property type="match status" value="1"/>
</dbReference>
<evidence type="ECO:0000313" key="10">
    <source>
        <dbReference type="EMBL" id="AEE17165.1"/>
    </source>
</evidence>
<evidence type="ECO:0000259" key="9">
    <source>
        <dbReference type="PROSITE" id="PS51918"/>
    </source>
</evidence>
<dbReference type="PROSITE" id="PS51449">
    <property type="entry name" value="MTTASE_N"/>
    <property type="match status" value="1"/>
</dbReference>
<gene>
    <name evidence="10" type="ordered locus">Trebr_1743</name>
</gene>
<dbReference type="Gene3D" id="3.80.30.20">
    <property type="entry name" value="tm_1862 like domain"/>
    <property type="match status" value="1"/>
</dbReference>
<dbReference type="InterPro" id="IPR038135">
    <property type="entry name" value="Methylthiotransferase_N_sf"/>
</dbReference>
<dbReference type="InterPro" id="IPR023404">
    <property type="entry name" value="rSAM_horseshoe"/>
</dbReference>
<dbReference type="NCBIfam" id="TIGR00089">
    <property type="entry name" value="MiaB/RimO family radical SAM methylthiotransferase"/>
    <property type="match status" value="1"/>
</dbReference>
<dbReference type="Proteomes" id="UP000006546">
    <property type="component" value="Chromosome"/>
</dbReference>
<feature type="domain" description="Radical SAM core" evidence="9">
    <location>
        <begin position="185"/>
        <end position="415"/>
    </location>
</feature>
<organism evidence="10 11">
    <name type="scientific">Treponema brennaborense (strain DSM 12168 / CIP 105900 / DD5/3)</name>
    <dbReference type="NCBI Taxonomy" id="906968"/>
    <lineage>
        <taxon>Bacteria</taxon>
        <taxon>Pseudomonadati</taxon>
        <taxon>Spirochaetota</taxon>
        <taxon>Spirochaetia</taxon>
        <taxon>Spirochaetales</taxon>
        <taxon>Treponemataceae</taxon>
        <taxon>Treponema</taxon>
    </lineage>
</organism>
<keyword evidence="4" id="KW-0949">S-adenosyl-L-methionine</keyword>
<keyword evidence="6" id="KW-0408">Iron</keyword>
<dbReference type="Pfam" id="PF04055">
    <property type="entry name" value="Radical_SAM"/>
    <property type="match status" value="1"/>
</dbReference>
<keyword evidence="7" id="KW-0411">Iron-sulfur</keyword>
<dbReference type="eggNOG" id="COG0621">
    <property type="taxonomic scope" value="Bacteria"/>
</dbReference>
<reference evidence="11" key="1">
    <citation type="submission" date="2011-04" db="EMBL/GenBank/DDBJ databases">
        <title>The complete genome of Treponema brennaborense DSM 12168.</title>
        <authorList>
            <person name="Lucas S."/>
            <person name="Han J."/>
            <person name="Lapidus A."/>
            <person name="Bruce D."/>
            <person name="Goodwin L."/>
            <person name="Pitluck S."/>
            <person name="Peters L."/>
            <person name="Kyrpides N."/>
            <person name="Mavromatis K."/>
            <person name="Ivanova N."/>
            <person name="Mikhailova N."/>
            <person name="Pagani I."/>
            <person name="Teshima H."/>
            <person name="Detter J.C."/>
            <person name="Tapia R."/>
            <person name="Han C."/>
            <person name="Land M."/>
            <person name="Hauser L."/>
            <person name="Markowitz V."/>
            <person name="Cheng J.-F."/>
            <person name="Hugenholtz P."/>
            <person name="Woyke T."/>
            <person name="Wu D."/>
            <person name="Gronow S."/>
            <person name="Wellnitz S."/>
            <person name="Brambilla E."/>
            <person name="Klenk H.-P."/>
            <person name="Eisen J.A."/>
        </authorList>
    </citation>
    <scope>NUCLEOTIDE SEQUENCE [LARGE SCALE GENOMIC DNA]</scope>
    <source>
        <strain evidence="11">DSM 12168 / CIP 105900 / DD5/3</strain>
    </source>
</reference>
<dbReference type="SUPFAM" id="SSF102114">
    <property type="entry name" value="Radical SAM enzymes"/>
    <property type="match status" value="1"/>
</dbReference>
<evidence type="ECO:0000256" key="4">
    <source>
        <dbReference type="ARBA" id="ARBA00022691"/>
    </source>
</evidence>
<evidence type="ECO:0000259" key="8">
    <source>
        <dbReference type="PROSITE" id="PS51449"/>
    </source>
</evidence>
<dbReference type="SFLD" id="SFLDS00029">
    <property type="entry name" value="Radical_SAM"/>
    <property type="match status" value="1"/>
</dbReference>
<proteinExistence type="predicted"/>
<evidence type="ECO:0000313" key="11">
    <source>
        <dbReference type="Proteomes" id="UP000006546"/>
    </source>
</evidence>
<evidence type="ECO:0000256" key="1">
    <source>
        <dbReference type="ARBA" id="ARBA00001966"/>
    </source>
</evidence>
<dbReference type="InterPro" id="IPR005839">
    <property type="entry name" value="Methylthiotransferase"/>
</dbReference>
<dbReference type="AlphaFoldDB" id="F4LQF6"/>
<dbReference type="SMART" id="SM00729">
    <property type="entry name" value="Elp3"/>
    <property type="match status" value="1"/>
</dbReference>
<dbReference type="CDD" id="cd01335">
    <property type="entry name" value="Radical_SAM"/>
    <property type="match status" value="1"/>
</dbReference>
<dbReference type="InterPro" id="IPR058240">
    <property type="entry name" value="rSAM_sf"/>
</dbReference>
<dbReference type="HOGENOM" id="CLU_018697_2_2_12"/>
<sequence>MPGAAATACRRPCSGAALRFTEVPPAVHFETLGCKLNQIESESAARYFSDAGFTVDMEPATAADAPGAAVLCVVNTCTVTGKAEQKARRVIRLLLRKYENAAVLVTGCYAELDAPQLAAIDGRVCVLPGSLKDTLADIPARFRSFIAADVTASECAAFLRRAVAAEKSAGGAVYTPTFRLATDTFFTHSRASIKIQDGCNNACTYCRIHLARGKAVSLDAASVLERVRSIEARNQHEVVLTGVNLSQYRGSFGSFFLDIAGLLRFLLDNTERIRFRLSSLYPERVDDALCEVIAHERIMPHFHLSVQSGSDRILTLMRRPYTSADVAAAVERLRAVKRNPFIACDIIAGFPGESDDDFGQTMELCRSCRFAWIHAFPFSPRPGTPAYAMKPVVPQSTAAHRVRRLTEFAIASKCAYISSYKGTVVSAITEQNRKDRKAAFETTAADDAGGARTVRSPVTHAVTSNFIHVELPGSFAPGSRIAVRITDALPEHIRNGDECEASAEPVYDEKSVTDL</sequence>
<evidence type="ECO:0000256" key="5">
    <source>
        <dbReference type="ARBA" id="ARBA00022723"/>
    </source>
</evidence>
<dbReference type="PANTHER" id="PTHR11918">
    <property type="entry name" value="RADICAL SAM PROTEINS"/>
    <property type="match status" value="1"/>
</dbReference>
<dbReference type="InterPro" id="IPR020612">
    <property type="entry name" value="Methylthiotransferase_CS"/>
</dbReference>
<evidence type="ECO:0000256" key="3">
    <source>
        <dbReference type="ARBA" id="ARBA00022679"/>
    </source>
</evidence>